<evidence type="ECO:0000313" key="1">
    <source>
        <dbReference type="EMBL" id="RCX24921.1"/>
    </source>
</evidence>
<name>A0A369BU66_9GAMM</name>
<accession>A0A369BU66</accession>
<dbReference type="InterPro" id="IPR032710">
    <property type="entry name" value="NTF2-like_dom_sf"/>
</dbReference>
<evidence type="ECO:0000313" key="2">
    <source>
        <dbReference type="Proteomes" id="UP000252707"/>
    </source>
</evidence>
<keyword evidence="2" id="KW-1185">Reference proteome</keyword>
<dbReference type="Proteomes" id="UP000252707">
    <property type="component" value="Unassembled WGS sequence"/>
</dbReference>
<reference evidence="1 2" key="1">
    <citation type="submission" date="2018-07" db="EMBL/GenBank/DDBJ databases">
        <title>Genomic Encyclopedia of Type Strains, Phase IV (KMG-IV): sequencing the most valuable type-strain genomes for metagenomic binning, comparative biology and taxonomic classification.</title>
        <authorList>
            <person name="Goeker M."/>
        </authorList>
    </citation>
    <scope>NUCLEOTIDE SEQUENCE [LARGE SCALE GENOMIC DNA]</scope>
    <source>
        <strain evidence="1 2">DSM 26407</strain>
    </source>
</reference>
<proteinExistence type="predicted"/>
<dbReference type="Gene3D" id="3.10.450.50">
    <property type="match status" value="1"/>
</dbReference>
<organism evidence="1 2">
    <name type="scientific">Thioalbus denitrificans</name>
    <dbReference type="NCBI Taxonomy" id="547122"/>
    <lineage>
        <taxon>Bacteria</taxon>
        <taxon>Pseudomonadati</taxon>
        <taxon>Pseudomonadota</taxon>
        <taxon>Gammaproteobacteria</taxon>
        <taxon>Chromatiales</taxon>
        <taxon>Ectothiorhodospiraceae</taxon>
        <taxon>Thioalbus</taxon>
    </lineage>
</organism>
<dbReference type="EMBL" id="QPJY01000013">
    <property type="protein sequence ID" value="RCX24921.1"/>
    <property type="molecule type" value="Genomic_DNA"/>
</dbReference>
<dbReference type="RefSeq" id="WP_170142209.1">
    <property type="nucleotide sequence ID" value="NZ_QPJY01000013.1"/>
</dbReference>
<gene>
    <name evidence="1" type="ORF">DFQ59_11317</name>
</gene>
<dbReference type="SUPFAM" id="SSF54427">
    <property type="entry name" value="NTF2-like"/>
    <property type="match status" value="1"/>
</dbReference>
<protein>
    <submittedName>
        <fullName evidence="1">SnoaL-like protein</fullName>
    </submittedName>
</protein>
<dbReference type="AlphaFoldDB" id="A0A369BU66"/>
<sequence length="126" mass="14295">MSAPPADAVVHAFLDALEQRDFERAASYLSRERFSYIGPTSRFDNAADFLSDISRIGPILKSIQRRRTFVEGNEVMVVFDFIATIPELSNSRVAELVRVEEGLITYMELFFDAHAYVSMFEHGTPL</sequence>
<comment type="caution">
    <text evidence="1">The sequence shown here is derived from an EMBL/GenBank/DDBJ whole genome shotgun (WGS) entry which is preliminary data.</text>
</comment>